<organism evidence="2 3">
    <name type="scientific">Aegilops tauschii subsp. strangulata</name>
    <name type="common">Goatgrass</name>
    <dbReference type="NCBI Taxonomy" id="200361"/>
    <lineage>
        <taxon>Eukaryota</taxon>
        <taxon>Viridiplantae</taxon>
        <taxon>Streptophyta</taxon>
        <taxon>Embryophyta</taxon>
        <taxon>Tracheophyta</taxon>
        <taxon>Spermatophyta</taxon>
        <taxon>Magnoliopsida</taxon>
        <taxon>Liliopsida</taxon>
        <taxon>Poales</taxon>
        <taxon>Poaceae</taxon>
        <taxon>BOP clade</taxon>
        <taxon>Pooideae</taxon>
        <taxon>Triticodae</taxon>
        <taxon>Triticeae</taxon>
        <taxon>Triticinae</taxon>
        <taxon>Aegilops</taxon>
    </lineage>
</organism>
<evidence type="ECO:0000256" key="1">
    <source>
        <dbReference type="SAM" id="MobiDB-lite"/>
    </source>
</evidence>
<feature type="region of interest" description="Disordered" evidence="1">
    <location>
        <begin position="1"/>
        <end position="28"/>
    </location>
</feature>
<keyword evidence="3" id="KW-1185">Reference proteome</keyword>
<reference evidence="3" key="1">
    <citation type="journal article" date="2014" name="Science">
        <title>Ancient hybridizations among the ancestral genomes of bread wheat.</title>
        <authorList>
            <consortium name="International Wheat Genome Sequencing Consortium,"/>
            <person name="Marcussen T."/>
            <person name="Sandve S.R."/>
            <person name="Heier L."/>
            <person name="Spannagl M."/>
            <person name="Pfeifer M."/>
            <person name="Jakobsen K.S."/>
            <person name="Wulff B.B."/>
            <person name="Steuernagel B."/>
            <person name="Mayer K.F."/>
            <person name="Olsen O.A."/>
        </authorList>
    </citation>
    <scope>NUCLEOTIDE SEQUENCE [LARGE SCALE GENOMIC DNA]</scope>
    <source>
        <strain evidence="3">cv. AL8/78</strain>
    </source>
</reference>
<feature type="region of interest" description="Disordered" evidence="1">
    <location>
        <begin position="65"/>
        <end position="136"/>
    </location>
</feature>
<sequence length="136" mass="14690">RGPPRASFGASGLTGFREDFPREGQKPPETTLAHLVQGVCMGQSSLIHAKPREPTRLETLVQRLRESLVPARRQREEETTPPPPPRGRAPPPPPRGRAPPARGGAPTPPPDSARRRRYSSSVLAFSPVGPDLAEDG</sequence>
<proteinExistence type="predicted"/>
<reference evidence="2" key="4">
    <citation type="submission" date="2019-03" db="UniProtKB">
        <authorList>
            <consortium name="EnsemblPlants"/>
        </authorList>
    </citation>
    <scope>IDENTIFICATION</scope>
</reference>
<dbReference type="EnsemblPlants" id="AET6Gv20805800.2">
    <property type="protein sequence ID" value="AET6Gv20805800.2"/>
    <property type="gene ID" value="AET6Gv20805800"/>
</dbReference>
<reference evidence="2" key="5">
    <citation type="journal article" date="2021" name="G3 (Bethesda)">
        <title>Aegilops tauschii genome assembly Aet v5.0 features greater sequence contiguity and improved annotation.</title>
        <authorList>
            <person name="Wang L."/>
            <person name="Zhu T."/>
            <person name="Rodriguez J.C."/>
            <person name="Deal K.R."/>
            <person name="Dubcovsky J."/>
            <person name="McGuire P.E."/>
            <person name="Lux T."/>
            <person name="Spannagl M."/>
            <person name="Mayer K.F.X."/>
            <person name="Baldrich P."/>
            <person name="Meyers B.C."/>
            <person name="Huo N."/>
            <person name="Gu Y.Q."/>
            <person name="Zhou H."/>
            <person name="Devos K.M."/>
            <person name="Bennetzen J.L."/>
            <person name="Unver T."/>
            <person name="Budak H."/>
            <person name="Gulick P.J."/>
            <person name="Galiba G."/>
            <person name="Kalapos B."/>
            <person name="Nelson D.R."/>
            <person name="Li P."/>
            <person name="You F.M."/>
            <person name="Luo M.C."/>
            <person name="Dvorak J."/>
        </authorList>
    </citation>
    <scope>NUCLEOTIDE SEQUENCE [LARGE SCALE GENOMIC DNA]</scope>
    <source>
        <strain evidence="2">cv. AL8/78</strain>
    </source>
</reference>
<dbReference type="Gramene" id="AET6Gv20805800.2">
    <property type="protein sequence ID" value="AET6Gv20805800.2"/>
    <property type="gene ID" value="AET6Gv20805800"/>
</dbReference>
<dbReference type="Proteomes" id="UP000015105">
    <property type="component" value="Chromosome 6D"/>
</dbReference>
<reference evidence="2" key="3">
    <citation type="journal article" date="2017" name="Nature">
        <title>Genome sequence of the progenitor of the wheat D genome Aegilops tauschii.</title>
        <authorList>
            <person name="Luo M.C."/>
            <person name="Gu Y.Q."/>
            <person name="Puiu D."/>
            <person name="Wang H."/>
            <person name="Twardziok S.O."/>
            <person name="Deal K.R."/>
            <person name="Huo N."/>
            <person name="Zhu T."/>
            <person name="Wang L."/>
            <person name="Wang Y."/>
            <person name="McGuire P.E."/>
            <person name="Liu S."/>
            <person name="Long H."/>
            <person name="Ramasamy R.K."/>
            <person name="Rodriguez J.C."/>
            <person name="Van S.L."/>
            <person name="Yuan L."/>
            <person name="Wang Z."/>
            <person name="Xia Z."/>
            <person name="Xiao L."/>
            <person name="Anderson O.D."/>
            <person name="Ouyang S."/>
            <person name="Liang Y."/>
            <person name="Zimin A.V."/>
            <person name="Pertea G."/>
            <person name="Qi P."/>
            <person name="Bennetzen J.L."/>
            <person name="Dai X."/>
            <person name="Dawson M.W."/>
            <person name="Muller H.G."/>
            <person name="Kugler K."/>
            <person name="Rivarola-Duarte L."/>
            <person name="Spannagl M."/>
            <person name="Mayer K.F.X."/>
            <person name="Lu F.H."/>
            <person name="Bevan M.W."/>
            <person name="Leroy P."/>
            <person name="Li P."/>
            <person name="You F.M."/>
            <person name="Sun Q."/>
            <person name="Liu Z."/>
            <person name="Lyons E."/>
            <person name="Wicker T."/>
            <person name="Salzberg S.L."/>
            <person name="Devos K.M."/>
            <person name="Dvorak J."/>
        </authorList>
    </citation>
    <scope>NUCLEOTIDE SEQUENCE [LARGE SCALE GENOMIC DNA]</scope>
    <source>
        <strain evidence="2">cv. AL8/78</strain>
    </source>
</reference>
<accession>A0A453PPT0</accession>
<evidence type="ECO:0000313" key="2">
    <source>
        <dbReference type="EnsemblPlants" id="AET6Gv20805800.2"/>
    </source>
</evidence>
<name>A0A453PPT0_AEGTS</name>
<feature type="compositionally biased region" description="Basic and acidic residues" evidence="1">
    <location>
        <begin position="16"/>
        <end position="26"/>
    </location>
</feature>
<reference evidence="3" key="2">
    <citation type="journal article" date="2017" name="Nat. Plants">
        <title>The Aegilops tauschii genome reveals multiple impacts of transposons.</title>
        <authorList>
            <person name="Zhao G."/>
            <person name="Zou C."/>
            <person name="Li K."/>
            <person name="Wang K."/>
            <person name="Li T."/>
            <person name="Gao L."/>
            <person name="Zhang X."/>
            <person name="Wang H."/>
            <person name="Yang Z."/>
            <person name="Liu X."/>
            <person name="Jiang W."/>
            <person name="Mao L."/>
            <person name="Kong X."/>
            <person name="Jiao Y."/>
            <person name="Jia J."/>
        </authorList>
    </citation>
    <scope>NUCLEOTIDE SEQUENCE [LARGE SCALE GENOMIC DNA]</scope>
    <source>
        <strain evidence="3">cv. AL8/78</strain>
    </source>
</reference>
<feature type="compositionally biased region" description="Pro residues" evidence="1">
    <location>
        <begin position="80"/>
        <end position="97"/>
    </location>
</feature>
<dbReference type="AlphaFoldDB" id="A0A453PPT0"/>
<protein>
    <submittedName>
        <fullName evidence="2">Uncharacterized protein</fullName>
    </submittedName>
</protein>
<evidence type="ECO:0000313" key="3">
    <source>
        <dbReference type="Proteomes" id="UP000015105"/>
    </source>
</evidence>